<dbReference type="Proteomes" id="UP000298781">
    <property type="component" value="Chromosome"/>
</dbReference>
<evidence type="ECO:0008006" key="4">
    <source>
        <dbReference type="Google" id="ProtNLM"/>
    </source>
</evidence>
<gene>
    <name evidence="2" type="ORF">E8M01_34705</name>
</gene>
<accession>A0A4D7BER4</accession>
<reference evidence="2 3" key="1">
    <citation type="submission" date="2019-04" db="EMBL/GenBank/DDBJ databases">
        <title>Phreatobacter aquaticus sp. nov.</title>
        <authorList>
            <person name="Choi A."/>
        </authorList>
    </citation>
    <scope>NUCLEOTIDE SEQUENCE [LARGE SCALE GENOMIC DNA]</scope>
    <source>
        <strain evidence="2 3">KCTC 52518</strain>
    </source>
</reference>
<sequence length="676" mass="72306">MCSYLPHAARKAARRGLSIVGLIASVAFHAGTAAAFEPGRPVAAVTDNATLRALEDGGFGFGRGFGGPGTASNDTLNRDNPAYRHIVTTISDDVRQLRREIEASGRRLLEITDDNVGRVFELAWLASPAARFRLVGLVTRFDRRDFLAEDLRDASCGELRLIYRLAYRFERAGRTYASRMPFSINVVFDLPRPAGTACPDMVSRFVPPEAMGDPRARAAWLAAGPLAASGVRPKQIEINAQVVRFPSGLETTFGGQAAYVMRIFGVAPGEGAPVLFDKALENTPDMARLGADAALRAELVAFLAARGAAIDQGVFTIPDRFLATKAISYSTYGSARLANKPFTELFGPAGDAFSAMSFDGLGLVRTPQALMERLDTASCQGCHQSNATAGFHVIGEDDPAISPLNRVLIGVSPHFHAEQPRRRAYAEAMIAGREPNRFRPLPAAPPAAWTADQPPAYRAASLGLACLPAEARRHFGAAWTCAAGSACTSLASNSAVGIELGQCLTTERAAEFSGQACLAGRITTASAQPWRDRFAVTGQLNSRATAINFTAHTCRPPVGGAPAGLAYRKCHDQDRHFQGFRPGAEPPNEICGFAGGKAFDICVASNDFAACLGNSIVRGMRATCGGERFCREDFMCQALPSDLPEIGKVAGLGYCSPTYFLFQMRLDGHPDPRRRG</sequence>
<dbReference type="AlphaFoldDB" id="A0A4D7BER4"/>
<evidence type="ECO:0000313" key="2">
    <source>
        <dbReference type="EMBL" id="QCI68933.1"/>
    </source>
</evidence>
<feature type="chain" id="PRO_5020205383" description="Cytochrome c domain-containing protein" evidence="1">
    <location>
        <begin position="36"/>
        <end position="676"/>
    </location>
</feature>
<feature type="signal peptide" evidence="1">
    <location>
        <begin position="1"/>
        <end position="35"/>
    </location>
</feature>
<keyword evidence="1" id="KW-0732">Signal</keyword>
<protein>
    <recommendedName>
        <fullName evidence="4">Cytochrome c domain-containing protein</fullName>
    </recommendedName>
</protein>
<name>A0A4D7BER4_9HYPH</name>
<dbReference type="KEGG" id="pstg:E8M01_34705"/>
<evidence type="ECO:0000313" key="3">
    <source>
        <dbReference type="Proteomes" id="UP000298781"/>
    </source>
</evidence>
<evidence type="ECO:0000256" key="1">
    <source>
        <dbReference type="SAM" id="SignalP"/>
    </source>
</evidence>
<organism evidence="2 3">
    <name type="scientific">Phreatobacter stygius</name>
    <dbReference type="NCBI Taxonomy" id="1940610"/>
    <lineage>
        <taxon>Bacteria</taxon>
        <taxon>Pseudomonadati</taxon>
        <taxon>Pseudomonadota</taxon>
        <taxon>Alphaproteobacteria</taxon>
        <taxon>Hyphomicrobiales</taxon>
        <taxon>Phreatobacteraceae</taxon>
        <taxon>Phreatobacter</taxon>
    </lineage>
</organism>
<dbReference type="OrthoDB" id="9807520at2"/>
<dbReference type="EMBL" id="CP039690">
    <property type="protein sequence ID" value="QCI68933.1"/>
    <property type="molecule type" value="Genomic_DNA"/>
</dbReference>
<keyword evidence="3" id="KW-1185">Reference proteome</keyword>
<proteinExistence type="predicted"/>